<dbReference type="InterPro" id="IPR038713">
    <property type="entry name" value="Terminase_Gp1_N_sf"/>
</dbReference>
<comment type="caution">
    <text evidence="1">The sequence shown here is derived from an EMBL/GenBank/DDBJ whole genome shotgun (WGS) entry which is preliminary data.</text>
</comment>
<dbReference type="RefSeq" id="WP_350400134.1">
    <property type="nucleotide sequence ID" value="NZ_JBELOE010000039.1"/>
</dbReference>
<accession>A0ABV1RC87</accession>
<dbReference type="Gene3D" id="1.10.10.1400">
    <property type="entry name" value="Terminase, small subunit, N-terminal DNA-binding domain, HTH motif"/>
    <property type="match status" value="1"/>
</dbReference>
<gene>
    <name evidence="1" type="ORF">ABS311_00290</name>
</gene>
<dbReference type="Pfam" id="PF03592">
    <property type="entry name" value="Terminase_2"/>
    <property type="match status" value="1"/>
</dbReference>
<protein>
    <submittedName>
        <fullName evidence="1">Terminase small subunit</fullName>
    </submittedName>
</protein>
<organism evidence="1 2">
    <name type="scientific">Catenovulum sediminis</name>
    <dbReference type="NCBI Taxonomy" id="1740262"/>
    <lineage>
        <taxon>Bacteria</taxon>
        <taxon>Pseudomonadati</taxon>
        <taxon>Pseudomonadota</taxon>
        <taxon>Gammaproteobacteria</taxon>
        <taxon>Alteromonadales</taxon>
        <taxon>Alteromonadaceae</taxon>
        <taxon>Catenovulum</taxon>
    </lineage>
</organism>
<evidence type="ECO:0000313" key="1">
    <source>
        <dbReference type="EMBL" id="MER2490327.1"/>
    </source>
</evidence>
<name>A0ABV1RC87_9ALTE</name>
<sequence length="195" mass="22345">MALSQKGAAFIEYVLADEKLNAHKAALKAGYSESTAKKHAYMWINDDIEKCAHQYRSIWKAFQEAKAKRIERNKVDADYVLRRLIEVDEMDVLDIMNDDMTLKPLSSWPKCWRTTISGIDVMELNSLSDDNTEALLKKIKWPDKVKNLELLGKHVTVQAFKEQKELSGDLTMNLISELSERNANNQTSPLPKDNM</sequence>
<reference evidence="1 2" key="1">
    <citation type="submission" date="2024-06" db="EMBL/GenBank/DDBJ databases">
        <authorList>
            <person name="Chen R.Y."/>
        </authorList>
    </citation>
    <scope>NUCLEOTIDE SEQUENCE [LARGE SCALE GENOMIC DNA]</scope>
    <source>
        <strain evidence="1 2">D2</strain>
    </source>
</reference>
<evidence type="ECO:0000313" key="2">
    <source>
        <dbReference type="Proteomes" id="UP001467690"/>
    </source>
</evidence>
<keyword evidence="2" id="KW-1185">Reference proteome</keyword>
<dbReference type="InterPro" id="IPR005335">
    <property type="entry name" value="Terminase_ssu"/>
</dbReference>
<proteinExistence type="predicted"/>
<dbReference type="Proteomes" id="UP001467690">
    <property type="component" value="Unassembled WGS sequence"/>
</dbReference>
<dbReference type="EMBL" id="JBELOE010000039">
    <property type="protein sequence ID" value="MER2490327.1"/>
    <property type="molecule type" value="Genomic_DNA"/>
</dbReference>